<gene>
    <name evidence="2" type="ordered locus">Spirs_2818</name>
</gene>
<dbReference type="EMBL" id="CP002116">
    <property type="protein sequence ID" value="ADK81921.1"/>
    <property type="molecule type" value="Genomic_DNA"/>
</dbReference>
<accession>E1R236</accession>
<protein>
    <submittedName>
        <fullName evidence="2">Uncharacterized protein</fullName>
    </submittedName>
</protein>
<name>E1R236_SEDSS</name>
<organism evidence="2 3">
    <name type="scientific">Sediminispirochaeta smaragdinae (strain DSM 11293 / JCM 15392 / SEBR 4228)</name>
    <name type="common">Spirochaeta smaragdinae</name>
    <dbReference type="NCBI Taxonomy" id="573413"/>
    <lineage>
        <taxon>Bacteria</taxon>
        <taxon>Pseudomonadati</taxon>
        <taxon>Spirochaetota</taxon>
        <taxon>Spirochaetia</taxon>
        <taxon>Spirochaetales</taxon>
        <taxon>Spirochaetaceae</taxon>
        <taxon>Sediminispirochaeta</taxon>
    </lineage>
</organism>
<keyword evidence="1" id="KW-0472">Membrane</keyword>
<dbReference type="Proteomes" id="UP000002318">
    <property type="component" value="Chromosome"/>
</dbReference>
<dbReference type="AlphaFoldDB" id="E1R236"/>
<proteinExistence type="predicted"/>
<keyword evidence="1" id="KW-0812">Transmembrane</keyword>
<reference evidence="2 3" key="1">
    <citation type="journal article" date="2010" name="Stand. Genomic Sci.">
        <title>Complete genome sequence of Spirochaeta smaragdinae type strain (SEBR 4228).</title>
        <authorList>
            <person name="Mavromatis K."/>
            <person name="Yasawong M."/>
            <person name="Chertkov O."/>
            <person name="Lapidus A."/>
            <person name="Lucas S."/>
            <person name="Nolan M."/>
            <person name="Del Rio T.G."/>
            <person name="Tice H."/>
            <person name="Cheng J.F."/>
            <person name="Pitluck S."/>
            <person name="Liolios K."/>
            <person name="Ivanova N."/>
            <person name="Tapia R."/>
            <person name="Han C."/>
            <person name="Bruce D."/>
            <person name="Goodwin L."/>
            <person name="Pati A."/>
            <person name="Chen A."/>
            <person name="Palaniappan K."/>
            <person name="Land M."/>
            <person name="Hauser L."/>
            <person name="Chang Y.J."/>
            <person name="Jeffries C.D."/>
            <person name="Detter J.C."/>
            <person name="Rohde M."/>
            <person name="Brambilla E."/>
            <person name="Spring S."/>
            <person name="Goker M."/>
            <person name="Sikorski J."/>
            <person name="Woyke T."/>
            <person name="Bristow J."/>
            <person name="Eisen J.A."/>
            <person name="Markowitz V."/>
            <person name="Hugenholtz P."/>
            <person name="Klenk H.P."/>
            <person name="Kyrpides N.C."/>
        </authorList>
    </citation>
    <scope>NUCLEOTIDE SEQUENCE [LARGE SCALE GENOMIC DNA]</scope>
    <source>
        <strain evidence="3">DSM 11293 / JCM 15392 / SEBR 4228</strain>
    </source>
</reference>
<dbReference type="KEGG" id="ssm:Spirs_2818"/>
<feature type="transmembrane region" description="Helical" evidence="1">
    <location>
        <begin position="20"/>
        <end position="38"/>
    </location>
</feature>
<evidence type="ECO:0000313" key="2">
    <source>
        <dbReference type="EMBL" id="ADK81921.1"/>
    </source>
</evidence>
<dbReference type="RefSeq" id="WP_013255380.1">
    <property type="nucleotide sequence ID" value="NC_014364.1"/>
</dbReference>
<evidence type="ECO:0000256" key="1">
    <source>
        <dbReference type="SAM" id="Phobius"/>
    </source>
</evidence>
<evidence type="ECO:0000313" key="3">
    <source>
        <dbReference type="Proteomes" id="UP000002318"/>
    </source>
</evidence>
<sequence length="73" mass="8092">MKKFFKSFFNSTNDINESTVIGFVVAILFVAATFLNIVDAEKYQTIGWVLVGLFTGSTARNIVDTLKRSKGNP</sequence>
<dbReference type="STRING" id="573413.Spirs_2818"/>
<keyword evidence="3" id="KW-1185">Reference proteome</keyword>
<keyword evidence="1" id="KW-1133">Transmembrane helix</keyword>
<dbReference type="HOGENOM" id="CLU_2702973_0_0_12"/>